<organism evidence="11 12">
    <name type="scientific">Phaeodactylum tricornutum (strain CCAP 1055/1)</name>
    <dbReference type="NCBI Taxonomy" id="556484"/>
    <lineage>
        <taxon>Eukaryota</taxon>
        <taxon>Sar</taxon>
        <taxon>Stramenopiles</taxon>
        <taxon>Ochrophyta</taxon>
        <taxon>Bacillariophyta</taxon>
        <taxon>Bacillariophyceae</taxon>
        <taxon>Bacillariophycidae</taxon>
        <taxon>Naviculales</taxon>
        <taxon>Phaeodactylaceae</taxon>
        <taxon>Phaeodactylum</taxon>
    </lineage>
</organism>
<dbReference type="InParanoid" id="B7FVG0"/>
<reference evidence="11 12" key="1">
    <citation type="journal article" date="2008" name="Nature">
        <title>The Phaeodactylum genome reveals the evolutionary history of diatom genomes.</title>
        <authorList>
            <person name="Bowler C."/>
            <person name="Allen A.E."/>
            <person name="Badger J.H."/>
            <person name="Grimwood J."/>
            <person name="Jabbari K."/>
            <person name="Kuo A."/>
            <person name="Maheswari U."/>
            <person name="Martens C."/>
            <person name="Maumus F."/>
            <person name="Otillar R.P."/>
            <person name="Rayko E."/>
            <person name="Salamov A."/>
            <person name="Vandepoele K."/>
            <person name="Beszteri B."/>
            <person name="Gruber A."/>
            <person name="Heijde M."/>
            <person name="Katinka M."/>
            <person name="Mock T."/>
            <person name="Valentin K."/>
            <person name="Verret F."/>
            <person name="Berges J.A."/>
            <person name="Brownlee C."/>
            <person name="Cadoret J.P."/>
            <person name="Chiovitti A."/>
            <person name="Choi C.J."/>
            <person name="Coesel S."/>
            <person name="De Martino A."/>
            <person name="Detter J.C."/>
            <person name="Durkin C."/>
            <person name="Falciatore A."/>
            <person name="Fournet J."/>
            <person name="Haruta M."/>
            <person name="Huysman M.J."/>
            <person name="Jenkins B.D."/>
            <person name="Jiroutova K."/>
            <person name="Jorgensen R.E."/>
            <person name="Joubert Y."/>
            <person name="Kaplan A."/>
            <person name="Kroger N."/>
            <person name="Kroth P.G."/>
            <person name="La Roche J."/>
            <person name="Lindquist E."/>
            <person name="Lommer M."/>
            <person name="Martin-Jezequel V."/>
            <person name="Lopez P.J."/>
            <person name="Lucas S."/>
            <person name="Mangogna M."/>
            <person name="McGinnis K."/>
            <person name="Medlin L.K."/>
            <person name="Montsant A."/>
            <person name="Oudot-Le Secq M.P."/>
            <person name="Napoli C."/>
            <person name="Obornik M."/>
            <person name="Parker M.S."/>
            <person name="Petit J.L."/>
            <person name="Porcel B.M."/>
            <person name="Poulsen N."/>
            <person name="Robison M."/>
            <person name="Rychlewski L."/>
            <person name="Rynearson T.A."/>
            <person name="Schmutz J."/>
            <person name="Shapiro H."/>
            <person name="Siaut M."/>
            <person name="Stanley M."/>
            <person name="Sussman M.R."/>
            <person name="Taylor A.R."/>
            <person name="Vardi A."/>
            <person name="von Dassow P."/>
            <person name="Vyverman W."/>
            <person name="Willis A."/>
            <person name="Wyrwicz L.S."/>
            <person name="Rokhsar D.S."/>
            <person name="Weissenbach J."/>
            <person name="Armbrust E.V."/>
            <person name="Green B.R."/>
            <person name="Van de Peer Y."/>
            <person name="Grigoriev I.V."/>
        </authorList>
    </citation>
    <scope>NUCLEOTIDE SEQUENCE [LARGE SCALE GENOMIC DNA]</scope>
    <source>
        <strain evidence="11 12">CCAP 1055/1</strain>
    </source>
</reference>
<dbReference type="HOGENOM" id="CLU_549179_0_0_1"/>
<evidence type="ECO:0000256" key="4">
    <source>
        <dbReference type="ARBA" id="ARBA00022643"/>
    </source>
</evidence>
<dbReference type="AlphaFoldDB" id="B7FVG0"/>
<feature type="signal peptide" evidence="9">
    <location>
        <begin position="1"/>
        <end position="19"/>
    </location>
</feature>
<keyword evidence="6" id="KW-0521">NADP</keyword>
<reference evidence="12" key="2">
    <citation type="submission" date="2008-08" db="EMBL/GenBank/DDBJ databases">
        <authorList>
            <consortium name="Diatom Consortium"/>
            <person name="Grigoriev I."/>
            <person name="Grimwood J."/>
            <person name="Kuo A."/>
            <person name="Otillar R.P."/>
            <person name="Salamov A."/>
            <person name="Detter J.C."/>
            <person name="Lindquist E."/>
            <person name="Shapiro H."/>
            <person name="Lucas S."/>
            <person name="Glavina del Rio T."/>
            <person name="Pitluck S."/>
            <person name="Rokhsar D."/>
            <person name="Bowler C."/>
        </authorList>
    </citation>
    <scope>GENOME REANNOTATION</scope>
    <source>
        <strain evidence="12">CCAP 1055/1</strain>
    </source>
</reference>
<keyword evidence="8" id="KW-0560">Oxidoreductase</keyword>
<dbReference type="InterPro" id="IPR035587">
    <property type="entry name" value="DUS-like_FMN-bd"/>
</dbReference>
<dbReference type="InterPro" id="IPR004653">
    <property type="entry name" value="DusA"/>
</dbReference>
<evidence type="ECO:0000256" key="3">
    <source>
        <dbReference type="ARBA" id="ARBA00022630"/>
    </source>
</evidence>
<evidence type="ECO:0000313" key="11">
    <source>
        <dbReference type="EMBL" id="EEC49622.1"/>
    </source>
</evidence>
<evidence type="ECO:0000256" key="7">
    <source>
        <dbReference type="ARBA" id="ARBA00022884"/>
    </source>
</evidence>
<dbReference type="OrthoDB" id="45486at2759"/>
<evidence type="ECO:0000313" key="12">
    <source>
        <dbReference type="Proteomes" id="UP000000759"/>
    </source>
</evidence>
<dbReference type="GeneID" id="7199863"/>
<feature type="chain" id="PRO_5002852722" description="DUS-like FMN-binding domain-containing protein" evidence="9">
    <location>
        <begin position="20"/>
        <end position="497"/>
    </location>
</feature>
<keyword evidence="3" id="KW-0285">Flavoprotein</keyword>
<dbReference type="InterPro" id="IPR018517">
    <property type="entry name" value="tRNA_hU_synthase_CS"/>
</dbReference>
<evidence type="ECO:0000256" key="2">
    <source>
        <dbReference type="ARBA" id="ARBA00022555"/>
    </source>
</evidence>
<evidence type="ECO:0000256" key="8">
    <source>
        <dbReference type="ARBA" id="ARBA00023002"/>
    </source>
</evidence>
<dbReference type="Gene3D" id="3.20.20.70">
    <property type="entry name" value="Aldolase class I"/>
    <property type="match status" value="1"/>
</dbReference>
<dbReference type="CDD" id="cd02801">
    <property type="entry name" value="DUS_like_FMN"/>
    <property type="match status" value="1"/>
</dbReference>
<dbReference type="GO" id="GO:0000049">
    <property type="term" value="F:tRNA binding"/>
    <property type="evidence" value="ECO:0007669"/>
    <property type="project" value="UniProtKB-KW"/>
</dbReference>
<keyword evidence="2" id="KW-0820">tRNA-binding</keyword>
<accession>B7FVG0</accession>
<keyword evidence="5" id="KW-0819">tRNA processing</keyword>
<dbReference type="EMBL" id="CM000608">
    <property type="protein sequence ID" value="EEC49622.1"/>
    <property type="molecule type" value="Genomic_DNA"/>
</dbReference>
<dbReference type="SUPFAM" id="SSF51395">
    <property type="entry name" value="FMN-linked oxidoreductases"/>
    <property type="match status" value="1"/>
</dbReference>
<protein>
    <recommendedName>
        <fullName evidence="10">DUS-like FMN-binding domain-containing protein</fullName>
    </recommendedName>
</protein>
<dbReference type="GO" id="GO:0050660">
    <property type="term" value="F:flavin adenine dinucleotide binding"/>
    <property type="evidence" value="ECO:0007669"/>
    <property type="project" value="InterPro"/>
</dbReference>
<dbReference type="PANTHER" id="PTHR42907:SF1">
    <property type="entry name" value="FMN-LINKED OXIDOREDUCTASES SUPERFAMILY PROTEIN"/>
    <property type="match status" value="1"/>
</dbReference>
<keyword evidence="12" id="KW-1185">Reference proteome</keyword>
<proteinExistence type="predicted"/>
<evidence type="ECO:0000259" key="10">
    <source>
        <dbReference type="Pfam" id="PF01207"/>
    </source>
</evidence>
<dbReference type="KEGG" id="pti:PHATRDRAFT_34229"/>
<dbReference type="RefSeq" id="XP_002178924.1">
    <property type="nucleotide sequence ID" value="XM_002178888.1"/>
</dbReference>
<evidence type="ECO:0000256" key="6">
    <source>
        <dbReference type="ARBA" id="ARBA00022857"/>
    </source>
</evidence>
<keyword evidence="7" id="KW-0694">RNA-binding</keyword>
<keyword evidence="9" id="KW-0732">Signal</keyword>
<evidence type="ECO:0000256" key="9">
    <source>
        <dbReference type="SAM" id="SignalP"/>
    </source>
</evidence>
<dbReference type="Proteomes" id="UP000000759">
    <property type="component" value="Chromosome 5"/>
</dbReference>
<dbReference type="PANTHER" id="PTHR42907">
    <property type="entry name" value="FMN-LINKED OXIDOREDUCTASES SUPERFAMILY PROTEIN"/>
    <property type="match status" value="1"/>
</dbReference>
<evidence type="ECO:0000256" key="1">
    <source>
        <dbReference type="ARBA" id="ARBA00001917"/>
    </source>
</evidence>
<name>B7FVG0_PHATC</name>
<dbReference type="PROSITE" id="PS01136">
    <property type="entry name" value="UPF0034"/>
    <property type="match status" value="1"/>
</dbReference>
<keyword evidence="4" id="KW-0288">FMN</keyword>
<dbReference type="eggNOG" id="KOG2335">
    <property type="taxonomic scope" value="Eukaryota"/>
</dbReference>
<evidence type="ECO:0000256" key="5">
    <source>
        <dbReference type="ARBA" id="ARBA00022694"/>
    </source>
</evidence>
<feature type="domain" description="DUS-like FMN-binding" evidence="10">
    <location>
        <begin position="39"/>
        <end position="294"/>
    </location>
</feature>
<comment type="cofactor">
    <cofactor evidence="1">
        <name>FMN</name>
        <dbReference type="ChEBI" id="CHEBI:58210"/>
    </cofactor>
</comment>
<sequence length="497" mass="54835">MTSTLVLVLVSVYLVTVQAFSGNPTPSTVPPPREWQFHVAPMQCYTHAPLRQLYRTLSANATLWTEMEKVEDLLATGSKGLERRFGRYWTNRNTHASSSQPENLVLQIGGNQPDKLRECLLRLSAQSQDQDAFPFTQVNLNCGCPGIEAGGATTYGASLMKQPDYTGTLLQTMRDVLPSTTKVSLKCRIGVVDTPADLSLRTEATRSGGDAVHDTTTVASYQALHRYVSIARDAGVSHVILHARVAVLTGLSPSKNRIVPSLDYRMVERIATDFPDLRVTLNGGIRNLGDLQRLRRFTSSPTTKTTCTPPVLPENSLVASHMAGRWMLRRPLDLAAVQDYFDAEASDEGDGKPGKHIGAVAAQALERYVDYVTKETRDASSAQPLADLCLPLYLVTEQLREEYDALVYGETDGMPNQWDPQASSPAVPFWSEDEMVTMYNVLVGAMDEMKAHTGKKRSQRSSSTSSTFVNFKRLSSSFKGLVGTKVVNKWKRNRAEL</sequence>
<dbReference type="GO" id="GO:0017150">
    <property type="term" value="F:tRNA dihydrouridine synthase activity"/>
    <property type="evidence" value="ECO:0007669"/>
    <property type="project" value="InterPro"/>
</dbReference>
<dbReference type="PaxDb" id="2850-Phatr34229"/>
<dbReference type="Pfam" id="PF01207">
    <property type="entry name" value="Dus"/>
    <property type="match status" value="1"/>
</dbReference>
<gene>
    <name evidence="11" type="ORF">PHATRDRAFT_34229</name>
</gene>
<dbReference type="InterPro" id="IPR013785">
    <property type="entry name" value="Aldolase_TIM"/>
</dbReference>